<proteinExistence type="predicted"/>
<dbReference type="CTD" id="474351"/>
<feature type="transmembrane region" description="Helical" evidence="15">
    <location>
        <begin position="824"/>
        <end position="844"/>
    </location>
</feature>
<keyword evidence="9 15" id="KW-0472">Membrane</keyword>
<dbReference type="GeneID" id="105900476"/>
<sequence>MSIYRVHSKHAPKSYEEVMAEEDIAKMRASVFEWAEQGNVVALEKHLAYLTITDHTGACPLHYATSRGHLQTIQLIAQVAGVKELNAADQDGNTPMHWAVQRDQRESCSALLTLGADPNVLNTGIQSPLHLAVSLGHNTLVEELLSHSQTDVDIEGELGNTPVMIACATDNHQALHALFKRGAKFCSKNKLGHFPIHAAAFAGAKESMQVILQRGEEMGHSIEAHINYVDKFCNSPLHLAVRGGSLEVIQLCMAYGAKINRQQCDKSTALHSACTQGATEAVKVMLSACGSISDVLKITDGSSQTPLHKAAIFDHHELAEYLISKGADIDCTDYKGHSPLLLATSCGAWKTVNLLLSKGCNFTLKDPNGCNFLHLTILQPRGLRNLPAEFLQHERVRELLREEDGDGCTPLHYACKLGVPDSVRSMLGLEVSPNQKTKQKKSALHFAAEYGRINTCYRLLETLTDTRLLNEGDEGGMTPLHLASRNGHVRVVELLLCRGALCQSDYKGWSCLHHAAAEGYTQTMDTLLGSHVKLLDKTDDDGNTALHLAAREGHAAAVGLLLRRGAQMLLNKSEASFLHEAIQNNRREATEVVIESDRCAEALTTFNPRSAKRCAVQDMIELLPDTFKHLLDTCIKESEEDPGSRNYWIEYNFQWLQTPLRFVKQARMDKGIGFKPLPALNTMVHNNRVDLLTHPVCSQYLEMKWKAYGVKVHLLNMAVYLLGLIPLTYLILNLRPVLKMDVNNSSITEVTMVTTSLHQQCNIINLCLFLTLAMNLHCMGKEIVQMYQQKQGYLRDVTNVMDWLSAITSVVFVVALLLDLKSDWHWQIGALAVLSGWINLLLYLQRFRRFGIYVVMFREISKTLMSIISIYIYLILAFALSFHALMINQKNFGDLPVLTLVQTFVMMVGEINYQDNFLKPYLQGNLPFPILTFIIFIAFVLLAPILLVNLLIGLAVGDIAKVQKNATLKQIAMQIELHTNLEEKLPYWFMKWVDQATVRVYPNRCFEKTRSFIFSLLGEEPQEGRTRLGQTSRQSTPPEQELAKQKHRIKEISSLVEKQHNLLKLIMQKMEIVSESEYTDGPKGFHSHMHSLCSRSDKWAPVLRAAMAKRV</sequence>
<organism evidence="17 18">
    <name type="scientific">Clupea harengus</name>
    <name type="common">Atlantic herring</name>
    <dbReference type="NCBI Taxonomy" id="7950"/>
    <lineage>
        <taxon>Eukaryota</taxon>
        <taxon>Metazoa</taxon>
        <taxon>Chordata</taxon>
        <taxon>Craniata</taxon>
        <taxon>Vertebrata</taxon>
        <taxon>Euteleostomi</taxon>
        <taxon>Actinopterygii</taxon>
        <taxon>Neopterygii</taxon>
        <taxon>Teleostei</taxon>
        <taxon>Clupei</taxon>
        <taxon>Clupeiformes</taxon>
        <taxon>Clupeoidei</taxon>
        <taxon>Clupeidae</taxon>
        <taxon>Clupea</taxon>
    </lineage>
</organism>
<feature type="repeat" description="ANK" evidence="13">
    <location>
        <begin position="232"/>
        <end position="264"/>
    </location>
</feature>
<dbReference type="RefSeq" id="XP_031419190.1">
    <property type="nucleotide sequence ID" value="XM_031563330.1"/>
</dbReference>
<feature type="repeat" description="ANK" evidence="13">
    <location>
        <begin position="475"/>
        <end position="500"/>
    </location>
</feature>
<evidence type="ECO:0000256" key="15">
    <source>
        <dbReference type="SAM" id="Phobius"/>
    </source>
</evidence>
<dbReference type="AlphaFoldDB" id="A0A6P8F5G9"/>
<evidence type="ECO:0000313" key="17">
    <source>
        <dbReference type="Proteomes" id="UP000515152"/>
    </source>
</evidence>
<feature type="transmembrane region" description="Helical" evidence="15">
    <location>
        <begin position="864"/>
        <end position="887"/>
    </location>
</feature>
<feature type="repeat" description="ANK" evidence="13">
    <location>
        <begin position="158"/>
        <end position="190"/>
    </location>
</feature>
<feature type="compositionally biased region" description="Polar residues" evidence="14">
    <location>
        <begin position="1028"/>
        <end position="1038"/>
    </location>
</feature>
<dbReference type="SMART" id="SM00248">
    <property type="entry name" value="ANK"/>
    <property type="match status" value="15"/>
</dbReference>
<dbReference type="PANTHER" id="PTHR47143:SF1">
    <property type="entry name" value="ION_TRANS DOMAIN-CONTAINING PROTEIN"/>
    <property type="match status" value="1"/>
</dbReference>
<feature type="domain" description="Ion transport" evidence="16">
    <location>
        <begin position="756"/>
        <end position="966"/>
    </location>
</feature>
<dbReference type="OrthoDB" id="1661883at2759"/>
<name>A0A6P8F5G9_CLUHA</name>
<keyword evidence="11" id="KW-0407">Ion channel</keyword>
<dbReference type="PROSITE" id="PS50088">
    <property type="entry name" value="ANK_REPEAT"/>
    <property type="match status" value="8"/>
</dbReference>
<dbReference type="InterPro" id="IPR002110">
    <property type="entry name" value="Ankyrin_rpt"/>
</dbReference>
<dbReference type="GO" id="GO:1902495">
    <property type="term" value="C:transmembrane transporter complex"/>
    <property type="evidence" value="ECO:0007669"/>
    <property type="project" value="TreeGrafter"/>
</dbReference>
<dbReference type="InterPro" id="IPR052076">
    <property type="entry name" value="TRP_cation_channel"/>
</dbReference>
<dbReference type="GO" id="GO:0005216">
    <property type="term" value="F:monoatomic ion channel activity"/>
    <property type="evidence" value="ECO:0007669"/>
    <property type="project" value="InterPro"/>
</dbReference>
<dbReference type="Proteomes" id="UP000515152">
    <property type="component" value="Chromosome 25"/>
</dbReference>
<evidence type="ECO:0000256" key="9">
    <source>
        <dbReference type="ARBA" id="ARBA00023136"/>
    </source>
</evidence>
<evidence type="ECO:0000256" key="12">
    <source>
        <dbReference type="ARBA" id="ARBA00036634"/>
    </source>
</evidence>
<comment type="catalytic activity">
    <reaction evidence="12">
        <text>Ca(2+)(in) = Ca(2+)(out)</text>
        <dbReference type="Rhea" id="RHEA:29671"/>
        <dbReference type="ChEBI" id="CHEBI:29108"/>
    </reaction>
</comment>
<dbReference type="InterPro" id="IPR005821">
    <property type="entry name" value="Ion_trans_dom"/>
</dbReference>
<evidence type="ECO:0000256" key="13">
    <source>
        <dbReference type="PROSITE-ProRule" id="PRU00023"/>
    </source>
</evidence>
<feature type="repeat" description="ANK" evidence="13">
    <location>
        <begin position="335"/>
        <end position="367"/>
    </location>
</feature>
<dbReference type="Pfam" id="PF12796">
    <property type="entry name" value="Ank_2"/>
    <property type="match status" value="6"/>
</dbReference>
<evidence type="ECO:0000259" key="16">
    <source>
        <dbReference type="Pfam" id="PF00520"/>
    </source>
</evidence>
<feature type="transmembrane region" description="Helical" evidence="15">
    <location>
        <begin position="930"/>
        <end position="956"/>
    </location>
</feature>
<evidence type="ECO:0000256" key="11">
    <source>
        <dbReference type="ARBA" id="ARBA00023303"/>
    </source>
</evidence>
<feature type="repeat" description="ANK" evidence="13">
    <location>
        <begin position="91"/>
        <end position="123"/>
    </location>
</feature>
<keyword evidence="7 13" id="KW-0040">ANK repeat</keyword>
<feature type="region of interest" description="Disordered" evidence="14">
    <location>
        <begin position="1023"/>
        <end position="1042"/>
    </location>
</feature>
<keyword evidence="10" id="KW-0325">Glycoprotein</keyword>
<dbReference type="PROSITE" id="PS50297">
    <property type="entry name" value="ANK_REP_REGION"/>
    <property type="match status" value="6"/>
</dbReference>
<feature type="transmembrane region" description="Helical" evidence="15">
    <location>
        <begin position="800"/>
        <end position="818"/>
    </location>
</feature>
<keyword evidence="6 15" id="KW-1133">Transmembrane helix</keyword>
<evidence type="ECO:0000256" key="7">
    <source>
        <dbReference type="ARBA" id="ARBA00023043"/>
    </source>
</evidence>
<keyword evidence="2" id="KW-0813">Transport</keyword>
<evidence type="ECO:0000256" key="8">
    <source>
        <dbReference type="ARBA" id="ARBA00023065"/>
    </source>
</evidence>
<keyword evidence="3" id="KW-0716">Sensory transduction</keyword>
<feature type="repeat" description="ANK" evidence="13">
    <location>
        <begin position="406"/>
        <end position="438"/>
    </location>
</feature>
<accession>A0A6P8F5G9</accession>
<keyword evidence="8" id="KW-0406">Ion transport</keyword>
<evidence type="ECO:0000256" key="2">
    <source>
        <dbReference type="ARBA" id="ARBA00022448"/>
    </source>
</evidence>
<keyword evidence="4 15" id="KW-0812">Transmembrane</keyword>
<protein>
    <submittedName>
        <fullName evidence="18">Transient receptor potential cation channel subfamily A member 1a</fullName>
    </submittedName>
</protein>
<dbReference type="Pfam" id="PF00520">
    <property type="entry name" value="Ion_trans"/>
    <property type="match status" value="1"/>
</dbReference>
<dbReference type="Pfam" id="PF00023">
    <property type="entry name" value="Ank"/>
    <property type="match status" value="1"/>
</dbReference>
<evidence type="ECO:0000313" key="18">
    <source>
        <dbReference type="RefSeq" id="XP_031419190.1"/>
    </source>
</evidence>
<evidence type="ECO:0000256" key="1">
    <source>
        <dbReference type="ARBA" id="ARBA00004141"/>
    </source>
</evidence>
<feature type="repeat" description="ANK" evidence="13">
    <location>
        <begin position="541"/>
        <end position="573"/>
    </location>
</feature>
<dbReference type="Gene3D" id="1.25.40.20">
    <property type="entry name" value="Ankyrin repeat-containing domain"/>
    <property type="match status" value="4"/>
</dbReference>
<evidence type="ECO:0000256" key="10">
    <source>
        <dbReference type="ARBA" id="ARBA00023180"/>
    </source>
</evidence>
<evidence type="ECO:0000256" key="5">
    <source>
        <dbReference type="ARBA" id="ARBA00022737"/>
    </source>
</evidence>
<reference evidence="18" key="1">
    <citation type="submission" date="2025-08" db="UniProtKB">
        <authorList>
            <consortium name="RefSeq"/>
        </authorList>
    </citation>
    <scope>IDENTIFICATION</scope>
</reference>
<keyword evidence="5" id="KW-0677">Repeat</keyword>
<comment type="subcellular location">
    <subcellularLocation>
        <location evidence="1">Membrane</location>
        <topology evidence="1">Multi-pass membrane protein</topology>
    </subcellularLocation>
</comment>
<evidence type="ECO:0000256" key="6">
    <source>
        <dbReference type="ARBA" id="ARBA00022989"/>
    </source>
</evidence>
<evidence type="ECO:0000256" key="14">
    <source>
        <dbReference type="SAM" id="MobiDB-lite"/>
    </source>
</evidence>
<keyword evidence="18" id="KW-0675">Receptor</keyword>
<dbReference type="PANTHER" id="PTHR47143">
    <property type="entry name" value="TRANSIENT RECEPTOR POTENTIAL CATION CHANNEL PROTEIN PAINLESS"/>
    <property type="match status" value="1"/>
</dbReference>
<evidence type="ECO:0000256" key="4">
    <source>
        <dbReference type="ARBA" id="ARBA00022692"/>
    </source>
</evidence>
<dbReference type="KEGG" id="char:105900476"/>
<dbReference type="InterPro" id="IPR036770">
    <property type="entry name" value="Ankyrin_rpt-contain_sf"/>
</dbReference>
<feature type="repeat" description="ANK" evidence="13">
    <location>
        <begin position="302"/>
        <end position="334"/>
    </location>
</feature>
<gene>
    <name evidence="18" type="primary">trpa1a</name>
</gene>
<keyword evidence="17" id="KW-1185">Reference proteome</keyword>
<evidence type="ECO:0000256" key="3">
    <source>
        <dbReference type="ARBA" id="ARBA00022606"/>
    </source>
</evidence>
<feature type="transmembrane region" description="Helical" evidence="15">
    <location>
        <begin position="712"/>
        <end position="732"/>
    </location>
</feature>
<dbReference type="SUPFAM" id="SSF48403">
    <property type="entry name" value="Ankyrin repeat"/>
    <property type="match status" value="2"/>
</dbReference>